<feature type="repeat" description="ANK" evidence="4">
    <location>
        <begin position="61"/>
        <end position="93"/>
    </location>
</feature>
<keyword evidence="3 4" id="KW-0040">ANK repeat</keyword>
<dbReference type="PROSITE" id="PS50088">
    <property type="entry name" value="ANK_REPEAT"/>
    <property type="match status" value="1"/>
</dbReference>
<dbReference type="InterPro" id="IPR036770">
    <property type="entry name" value="Ankyrin_rpt-contain_sf"/>
</dbReference>
<evidence type="ECO:0000256" key="2">
    <source>
        <dbReference type="ARBA" id="ARBA00022737"/>
    </source>
</evidence>
<dbReference type="InterPro" id="IPR051573">
    <property type="entry name" value="Ankyrin-SOCS_box_domain"/>
</dbReference>
<evidence type="ECO:0000256" key="1">
    <source>
        <dbReference type="ARBA" id="ARBA00005949"/>
    </source>
</evidence>
<dbReference type="Gene3D" id="1.25.40.20">
    <property type="entry name" value="Ankyrin repeat-containing domain"/>
    <property type="match status" value="1"/>
</dbReference>
<organism evidence="5 6">
    <name type="scientific">Anolis carolinensis</name>
    <name type="common">Green anole</name>
    <name type="synonym">American chameleon</name>
    <dbReference type="NCBI Taxonomy" id="28377"/>
    <lineage>
        <taxon>Eukaryota</taxon>
        <taxon>Metazoa</taxon>
        <taxon>Chordata</taxon>
        <taxon>Craniata</taxon>
        <taxon>Vertebrata</taxon>
        <taxon>Euteleostomi</taxon>
        <taxon>Lepidosauria</taxon>
        <taxon>Squamata</taxon>
        <taxon>Bifurcata</taxon>
        <taxon>Unidentata</taxon>
        <taxon>Episquamata</taxon>
        <taxon>Toxicofera</taxon>
        <taxon>Iguania</taxon>
        <taxon>Dactyloidae</taxon>
        <taxon>Anolis</taxon>
    </lineage>
</organism>
<evidence type="ECO:0000256" key="3">
    <source>
        <dbReference type="ARBA" id="ARBA00023043"/>
    </source>
</evidence>
<dbReference type="Pfam" id="PF12796">
    <property type="entry name" value="Ank_2"/>
    <property type="match status" value="1"/>
</dbReference>
<dbReference type="PROSITE" id="PS50297">
    <property type="entry name" value="ANK_REP_REGION"/>
    <property type="match status" value="1"/>
</dbReference>
<comment type="similarity">
    <text evidence="1">Belongs to the ankyrin SOCS box (ASB) family.</text>
</comment>
<dbReference type="InParanoid" id="A0A803SQ75"/>
<dbReference type="SUPFAM" id="SSF48403">
    <property type="entry name" value="Ankyrin repeat"/>
    <property type="match status" value="1"/>
</dbReference>
<evidence type="ECO:0000313" key="5">
    <source>
        <dbReference type="Ensembl" id="ENSACAP00000025115.1"/>
    </source>
</evidence>
<dbReference type="InterPro" id="IPR002110">
    <property type="entry name" value="Ankyrin_rpt"/>
</dbReference>
<evidence type="ECO:0000313" key="6">
    <source>
        <dbReference type="Proteomes" id="UP000001646"/>
    </source>
</evidence>
<dbReference type="PANTHER" id="PTHR24136">
    <property type="entry name" value="SOWAH (DROSOPHILA) HOMOLOG"/>
    <property type="match status" value="1"/>
</dbReference>
<dbReference type="Ensembl" id="ENSACAT00000050932.1">
    <property type="protein sequence ID" value="ENSACAP00000025115.1"/>
    <property type="gene ID" value="ENSACAG00000040576.1"/>
</dbReference>
<dbReference type="AlphaFoldDB" id="A0A803SQ75"/>
<accession>A0A803SQ75</accession>
<proteinExistence type="inferred from homology"/>
<keyword evidence="6" id="KW-1185">Reference proteome</keyword>
<evidence type="ECO:0000256" key="4">
    <source>
        <dbReference type="PROSITE-ProRule" id="PRU00023"/>
    </source>
</evidence>
<keyword evidence="2" id="KW-0677">Repeat</keyword>
<sequence length="113" mass="12437">YCPETRMRRSGFNSPGLNGIMKVGFFFQVRCSNVSLANVFISRCAELLIKYHADVNHAAERGETPLFLACGNGNNECVKLLLEAGADRSATTCVSLKAHFSKSNFEENKSESL</sequence>
<reference evidence="5 6" key="1">
    <citation type="submission" date="2009-12" db="EMBL/GenBank/DDBJ databases">
        <title>The Genome Sequence of Anolis carolinensis (Green Anole Lizard).</title>
        <authorList>
            <consortium name="The Genome Sequencing Platform"/>
            <person name="Di Palma F."/>
            <person name="Alfoldi J."/>
            <person name="Heiman D."/>
            <person name="Young S."/>
            <person name="Grabherr M."/>
            <person name="Johnson J."/>
            <person name="Lander E.S."/>
            <person name="Lindblad-Toh K."/>
        </authorList>
    </citation>
    <scope>NUCLEOTIDE SEQUENCE [LARGE SCALE GENOMIC DNA]</scope>
    <source>
        <strain evidence="5 6">JBL SC #1</strain>
    </source>
</reference>
<reference evidence="5" key="2">
    <citation type="submission" date="2025-08" db="UniProtKB">
        <authorList>
            <consortium name="Ensembl"/>
        </authorList>
    </citation>
    <scope>IDENTIFICATION</scope>
</reference>
<protein>
    <submittedName>
        <fullName evidence="5">Uncharacterized protein</fullName>
    </submittedName>
</protein>
<name>A0A803SQ75_ANOCA</name>
<dbReference type="Proteomes" id="UP000001646">
    <property type="component" value="Chromosome 5"/>
</dbReference>
<dbReference type="SMART" id="SM00248">
    <property type="entry name" value="ANK"/>
    <property type="match status" value="1"/>
</dbReference>
<reference evidence="5" key="3">
    <citation type="submission" date="2025-09" db="UniProtKB">
        <authorList>
            <consortium name="Ensembl"/>
        </authorList>
    </citation>
    <scope>IDENTIFICATION</scope>
</reference>
<dbReference type="PANTHER" id="PTHR24136:SF15">
    <property type="entry name" value="ANK_REP_REGION DOMAIN-CONTAINING PROTEIN"/>
    <property type="match status" value="1"/>
</dbReference>